<dbReference type="GO" id="GO:0016757">
    <property type="term" value="F:glycosyltransferase activity"/>
    <property type="evidence" value="ECO:0007669"/>
    <property type="project" value="UniProtKB-KW"/>
</dbReference>
<evidence type="ECO:0000313" key="6">
    <source>
        <dbReference type="Proteomes" id="UP000182192"/>
    </source>
</evidence>
<protein>
    <submittedName>
        <fullName evidence="5">Glycosyl transferase family 2</fullName>
    </submittedName>
</protein>
<dbReference type="Proteomes" id="UP000182192">
    <property type="component" value="Unassembled WGS sequence"/>
</dbReference>
<proteinExistence type="inferred from homology"/>
<dbReference type="OrthoDB" id="9815829at2"/>
<accession>A0A1I1QPE5</accession>
<evidence type="ECO:0000259" key="4">
    <source>
        <dbReference type="Pfam" id="PF00535"/>
    </source>
</evidence>
<reference evidence="5 6" key="1">
    <citation type="submission" date="2016-10" db="EMBL/GenBank/DDBJ databases">
        <authorList>
            <person name="de Groot N.N."/>
        </authorList>
    </citation>
    <scope>NUCLEOTIDE SEQUENCE [LARGE SCALE GENOMIC DNA]</scope>
    <source>
        <strain evidence="5 6">AR67</strain>
    </source>
</reference>
<gene>
    <name evidence="5" type="ORF">SAMN02910406_03464</name>
</gene>
<evidence type="ECO:0000256" key="3">
    <source>
        <dbReference type="ARBA" id="ARBA00022679"/>
    </source>
</evidence>
<keyword evidence="3 5" id="KW-0808">Transferase</keyword>
<evidence type="ECO:0000256" key="2">
    <source>
        <dbReference type="ARBA" id="ARBA00022676"/>
    </source>
</evidence>
<organism evidence="5 6">
    <name type="scientific">Ruminococcus albus</name>
    <dbReference type="NCBI Taxonomy" id="1264"/>
    <lineage>
        <taxon>Bacteria</taxon>
        <taxon>Bacillati</taxon>
        <taxon>Bacillota</taxon>
        <taxon>Clostridia</taxon>
        <taxon>Eubacteriales</taxon>
        <taxon>Oscillospiraceae</taxon>
        <taxon>Ruminococcus</taxon>
    </lineage>
</organism>
<dbReference type="InterPro" id="IPR050834">
    <property type="entry name" value="Glycosyltransf_2"/>
</dbReference>
<name>A0A1I1QPE5_RUMAL</name>
<evidence type="ECO:0000313" key="5">
    <source>
        <dbReference type="EMBL" id="SFD23981.1"/>
    </source>
</evidence>
<feature type="domain" description="Glycosyltransferase 2-like" evidence="4">
    <location>
        <begin position="5"/>
        <end position="148"/>
    </location>
</feature>
<evidence type="ECO:0000256" key="1">
    <source>
        <dbReference type="ARBA" id="ARBA00006739"/>
    </source>
</evidence>
<dbReference type="RefSeq" id="WP_074963229.1">
    <property type="nucleotide sequence ID" value="NZ_FOKQ01000051.1"/>
</dbReference>
<dbReference type="InterPro" id="IPR029044">
    <property type="entry name" value="Nucleotide-diphossugar_trans"/>
</dbReference>
<keyword evidence="2" id="KW-0328">Glycosyltransferase</keyword>
<sequence>MEKYSVLMSVYYKDSPEELKQSVESMLNQTVPCDQFVLFMDGELTDELKEVIKNYKTNNPDLFTIKGFKENKGLGKALDAGLRFCRNDLVARMDADDISLPLRCEKLLELFSKHPKLGLAGTNIDEFYDDPTHIVSSRVVPSDYRSICKFMRRRSPFNHPTVMFRKSEVIRCGGYGKMKRKQDLDLFARMINMGVYALNINESLLLFRSNEGNYKRRKSWEYCKSYIDVEYENYKRGYCSIVDLSIVTAGQIVFYLAPMRVMKLLSDKLLRSNIKN</sequence>
<dbReference type="Pfam" id="PF00535">
    <property type="entry name" value="Glycos_transf_2"/>
    <property type="match status" value="1"/>
</dbReference>
<comment type="similarity">
    <text evidence="1">Belongs to the glycosyltransferase 2 family.</text>
</comment>
<dbReference type="InterPro" id="IPR001173">
    <property type="entry name" value="Glyco_trans_2-like"/>
</dbReference>
<dbReference type="SUPFAM" id="SSF53448">
    <property type="entry name" value="Nucleotide-diphospho-sugar transferases"/>
    <property type="match status" value="1"/>
</dbReference>
<dbReference type="PANTHER" id="PTHR43685:SF5">
    <property type="entry name" value="GLYCOSYLTRANSFERASE EPSE-RELATED"/>
    <property type="match status" value="1"/>
</dbReference>
<dbReference type="EMBL" id="FOKQ01000051">
    <property type="protein sequence ID" value="SFD23981.1"/>
    <property type="molecule type" value="Genomic_DNA"/>
</dbReference>
<dbReference type="Gene3D" id="3.90.550.10">
    <property type="entry name" value="Spore Coat Polysaccharide Biosynthesis Protein SpsA, Chain A"/>
    <property type="match status" value="1"/>
</dbReference>
<dbReference type="AlphaFoldDB" id="A0A1I1QPE5"/>
<dbReference type="PANTHER" id="PTHR43685">
    <property type="entry name" value="GLYCOSYLTRANSFERASE"/>
    <property type="match status" value="1"/>
</dbReference>